<reference evidence="1 2" key="1">
    <citation type="submission" date="2018-11" db="EMBL/GenBank/DDBJ databases">
        <title>Genome assembly of Steccherinum ochraceum LE-BIN_3174, the white-rot fungus of the Steccherinaceae family (The Residual Polyporoid clade, Polyporales, Basidiomycota).</title>
        <authorList>
            <person name="Fedorova T.V."/>
            <person name="Glazunova O.A."/>
            <person name="Landesman E.O."/>
            <person name="Moiseenko K.V."/>
            <person name="Psurtseva N.V."/>
            <person name="Savinova O.S."/>
            <person name="Shakhova N.V."/>
            <person name="Tyazhelova T.V."/>
            <person name="Vasina D.V."/>
        </authorList>
    </citation>
    <scope>NUCLEOTIDE SEQUENCE [LARGE SCALE GENOMIC DNA]</scope>
    <source>
        <strain evidence="1 2">LE-BIN_3174</strain>
    </source>
</reference>
<dbReference type="Proteomes" id="UP000292702">
    <property type="component" value="Unassembled WGS sequence"/>
</dbReference>
<organism evidence="1 2">
    <name type="scientific">Steccherinum ochraceum</name>
    <dbReference type="NCBI Taxonomy" id="92696"/>
    <lineage>
        <taxon>Eukaryota</taxon>
        <taxon>Fungi</taxon>
        <taxon>Dikarya</taxon>
        <taxon>Basidiomycota</taxon>
        <taxon>Agaricomycotina</taxon>
        <taxon>Agaricomycetes</taxon>
        <taxon>Polyporales</taxon>
        <taxon>Steccherinaceae</taxon>
        <taxon>Steccherinum</taxon>
    </lineage>
</organism>
<accession>A0A4R0RT77</accession>
<name>A0A4R0RT77_9APHY</name>
<sequence>MGLLTLCQDEQERAYEKIKKAMPGDRDPPSKSRIRNVKPGLTLMFSWHLTRLENGDTDTAICRFAGPFTFR</sequence>
<dbReference type="AlphaFoldDB" id="A0A4R0RT77"/>
<protein>
    <submittedName>
        <fullName evidence="1">Uncharacterized protein</fullName>
    </submittedName>
</protein>
<evidence type="ECO:0000313" key="2">
    <source>
        <dbReference type="Proteomes" id="UP000292702"/>
    </source>
</evidence>
<keyword evidence="2" id="KW-1185">Reference proteome</keyword>
<evidence type="ECO:0000313" key="1">
    <source>
        <dbReference type="EMBL" id="TCD65734.1"/>
    </source>
</evidence>
<proteinExistence type="predicted"/>
<dbReference type="EMBL" id="RWJN01000166">
    <property type="protein sequence ID" value="TCD65734.1"/>
    <property type="molecule type" value="Genomic_DNA"/>
</dbReference>
<comment type="caution">
    <text evidence="1">The sequence shown here is derived from an EMBL/GenBank/DDBJ whole genome shotgun (WGS) entry which is preliminary data.</text>
</comment>
<gene>
    <name evidence="1" type="ORF">EIP91_002263</name>
</gene>